<dbReference type="EMBL" id="VCKZ01000011">
    <property type="protein sequence ID" value="TMR41890.1"/>
    <property type="molecule type" value="Genomic_DNA"/>
</dbReference>
<dbReference type="PROSITE" id="PS51257">
    <property type="entry name" value="PROKAR_LIPOPROTEIN"/>
    <property type="match status" value="1"/>
</dbReference>
<evidence type="ECO:0000313" key="2">
    <source>
        <dbReference type="EMBL" id="TMR41890.1"/>
    </source>
</evidence>
<dbReference type="OrthoDB" id="3350195at2"/>
<keyword evidence="1" id="KW-0812">Transmembrane</keyword>
<organism evidence="2 3">
    <name type="scientific">Actinomadura geliboluensis</name>
    <dbReference type="NCBI Taxonomy" id="882440"/>
    <lineage>
        <taxon>Bacteria</taxon>
        <taxon>Bacillati</taxon>
        <taxon>Actinomycetota</taxon>
        <taxon>Actinomycetes</taxon>
        <taxon>Streptosporangiales</taxon>
        <taxon>Thermomonosporaceae</taxon>
        <taxon>Actinomadura</taxon>
    </lineage>
</organism>
<comment type="caution">
    <text evidence="2">The sequence shown here is derived from an EMBL/GenBank/DDBJ whole genome shotgun (WGS) entry which is preliminary data.</text>
</comment>
<sequence length="251" mass="27380">MARRTGLVIAPLLIFVLFGLAGCGNGGGAQGSYKPTFLPFKISYSPGSGMVVTGDKSVVTPLGEFSIGAKYSLPRRPADAIRVVLRDRSVGFDEVYDLGGHAGEFEATLDGTTKVQVRDRTVTIDVTQVETRSIEFRPAQAAAQEAPPNLLNKGIDRWNGYWDDAFYSPLALSRWAYGDSTMGKWYGLGFVWFLIRLVLALILGILDIVLVLVCVFAACFYVFFGGTGRNIAYGLSCLFGCLVFYSVRVLR</sequence>
<keyword evidence="1" id="KW-0472">Membrane</keyword>
<keyword evidence="3" id="KW-1185">Reference proteome</keyword>
<protein>
    <submittedName>
        <fullName evidence="2">Uncharacterized protein</fullName>
    </submittedName>
</protein>
<accession>A0A5S4HKC3</accession>
<dbReference type="AlphaFoldDB" id="A0A5S4HKC3"/>
<gene>
    <name evidence="2" type="ORF">ETD96_03500</name>
</gene>
<feature type="transmembrane region" description="Helical" evidence="1">
    <location>
        <begin position="231"/>
        <end position="250"/>
    </location>
</feature>
<reference evidence="2 3" key="1">
    <citation type="submission" date="2019-05" db="EMBL/GenBank/DDBJ databases">
        <title>Draft genome sequence of Actinomadura geliboluensis A8036.</title>
        <authorList>
            <person name="Saricaoglu S."/>
            <person name="Isik K."/>
        </authorList>
    </citation>
    <scope>NUCLEOTIDE SEQUENCE [LARGE SCALE GENOMIC DNA]</scope>
    <source>
        <strain evidence="2 3">A8036</strain>
    </source>
</reference>
<evidence type="ECO:0000313" key="3">
    <source>
        <dbReference type="Proteomes" id="UP000305238"/>
    </source>
</evidence>
<dbReference type="RefSeq" id="WP_138633910.1">
    <property type="nucleotide sequence ID" value="NZ_JASWDG010000005.1"/>
</dbReference>
<evidence type="ECO:0000256" key="1">
    <source>
        <dbReference type="SAM" id="Phobius"/>
    </source>
</evidence>
<proteinExistence type="predicted"/>
<feature type="transmembrane region" description="Helical" evidence="1">
    <location>
        <begin position="208"/>
        <end position="225"/>
    </location>
</feature>
<keyword evidence="1" id="KW-1133">Transmembrane helix</keyword>
<name>A0A5S4HKC3_9ACTN</name>
<dbReference type="Proteomes" id="UP000305238">
    <property type="component" value="Unassembled WGS sequence"/>
</dbReference>